<feature type="domain" description="Fibronectin type-III" evidence="2">
    <location>
        <begin position="21"/>
        <end position="123"/>
    </location>
</feature>
<dbReference type="RefSeq" id="WP_304553898.1">
    <property type="nucleotide sequence ID" value="NZ_JAUQOP010000010.1"/>
</dbReference>
<dbReference type="InterPro" id="IPR036116">
    <property type="entry name" value="FN3_sf"/>
</dbReference>
<evidence type="ECO:0000259" key="2">
    <source>
        <dbReference type="PROSITE" id="PS50853"/>
    </source>
</evidence>
<dbReference type="EMBL" id="JAUQOP010000010">
    <property type="protein sequence ID" value="MDO7897190.1"/>
    <property type="molecule type" value="Genomic_DNA"/>
</dbReference>
<dbReference type="PROSITE" id="PS50853">
    <property type="entry name" value="FN3"/>
    <property type="match status" value="1"/>
</dbReference>
<dbReference type="InterPro" id="IPR013783">
    <property type="entry name" value="Ig-like_fold"/>
</dbReference>
<evidence type="ECO:0000313" key="4">
    <source>
        <dbReference type="Proteomes" id="UP001228019"/>
    </source>
</evidence>
<accession>A0ABT9BYU0</accession>
<organism evidence="3 4">
    <name type="scientific">Pseudomonas citrulli</name>
    <dbReference type="NCBI Taxonomy" id="3064347"/>
    <lineage>
        <taxon>Bacteria</taxon>
        <taxon>Pseudomonadati</taxon>
        <taxon>Pseudomonadota</taxon>
        <taxon>Gammaproteobacteria</taxon>
        <taxon>Pseudomonadales</taxon>
        <taxon>Pseudomonadaceae</taxon>
        <taxon>Pseudomonas</taxon>
    </lineage>
</organism>
<evidence type="ECO:0000313" key="3">
    <source>
        <dbReference type="EMBL" id="MDO7897190.1"/>
    </source>
</evidence>
<dbReference type="Gene3D" id="2.60.40.10">
    <property type="entry name" value="Immunoglobulins"/>
    <property type="match status" value="1"/>
</dbReference>
<dbReference type="SUPFAM" id="SSF49265">
    <property type="entry name" value="Fibronectin type III"/>
    <property type="match status" value="1"/>
</dbReference>
<protein>
    <recommendedName>
        <fullName evidence="2">Fibronectin type-III domain-containing protein</fullName>
    </recommendedName>
</protein>
<proteinExistence type="predicted"/>
<feature type="region of interest" description="Disordered" evidence="1">
    <location>
        <begin position="1"/>
        <end position="28"/>
    </location>
</feature>
<keyword evidence="4" id="KW-1185">Reference proteome</keyword>
<gene>
    <name evidence="3" type="ORF">Q6A48_09830</name>
</gene>
<evidence type="ECO:0000256" key="1">
    <source>
        <dbReference type="SAM" id="MobiDB-lite"/>
    </source>
</evidence>
<name>A0ABT9BYU0_9PSED</name>
<dbReference type="InterPro" id="IPR003961">
    <property type="entry name" value="FN3_dom"/>
</dbReference>
<comment type="caution">
    <text evidence="3">The sequence shown here is derived from an EMBL/GenBank/DDBJ whole genome shotgun (WGS) entry which is preliminary data.</text>
</comment>
<reference evidence="3 4" key="1">
    <citation type="submission" date="2023-07" db="EMBL/GenBank/DDBJ databases">
        <title>Identification of four novel Pseudomonas species associated with bacterial leaf spot of cucurbits.</title>
        <authorList>
            <person name="Fullem K.R."/>
        </authorList>
    </citation>
    <scope>NUCLEOTIDE SEQUENCE [LARGE SCALE GENOMIC DNA]</scope>
    <source>
        <strain evidence="3 4">K18</strain>
    </source>
</reference>
<sequence>MSAKVGSTPPSGQNKAIIPSPPRELTQQGGTKYSLVLGWLISANAAPSDIIAHTFKVVDKNTGQEQPTPATTVAPGPNGWYRHEINVSGLNVPLYYLVKVRAQGTDGNYGEYCPEVEFRTYPESTDTETTP</sequence>
<dbReference type="Proteomes" id="UP001228019">
    <property type="component" value="Unassembled WGS sequence"/>
</dbReference>